<organism evidence="2 3">
    <name type="scientific">Coleophoma cylindrospora</name>
    <dbReference type="NCBI Taxonomy" id="1849047"/>
    <lineage>
        <taxon>Eukaryota</taxon>
        <taxon>Fungi</taxon>
        <taxon>Dikarya</taxon>
        <taxon>Ascomycota</taxon>
        <taxon>Pezizomycotina</taxon>
        <taxon>Leotiomycetes</taxon>
        <taxon>Helotiales</taxon>
        <taxon>Dermateaceae</taxon>
        <taxon>Coleophoma</taxon>
    </lineage>
</organism>
<dbReference type="InterPro" id="IPR007138">
    <property type="entry name" value="ABM_dom"/>
</dbReference>
<dbReference type="Gene3D" id="3.30.70.100">
    <property type="match status" value="1"/>
</dbReference>
<protein>
    <recommendedName>
        <fullName evidence="1">ABM domain-containing protein</fullName>
    </recommendedName>
</protein>
<feature type="domain" description="ABM" evidence="1">
    <location>
        <begin position="14"/>
        <end position="108"/>
    </location>
</feature>
<dbReference type="AlphaFoldDB" id="A0A3D8R1B4"/>
<sequence>MSVMHIADAPKDLVHGSVIITPKPEFFEEISAAFIKFGAQVEANEPDTLVFSITKSEPAPGQEGPALLVISVVFKNMAAADAHRATSYHKEFTSHSKDVDKLLCIPEMKTLTPLGGYMRQPSK</sequence>
<comment type="caution">
    <text evidence="2">The sequence shown here is derived from an EMBL/GenBank/DDBJ whole genome shotgun (WGS) entry which is preliminary data.</text>
</comment>
<dbReference type="EMBL" id="PDLM01000010">
    <property type="protein sequence ID" value="RDW67624.1"/>
    <property type="molecule type" value="Genomic_DNA"/>
</dbReference>
<dbReference type="Proteomes" id="UP000256645">
    <property type="component" value="Unassembled WGS sequence"/>
</dbReference>
<evidence type="ECO:0000259" key="1">
    <source>
        <dbReference type="PROSITE" id="PS51725"/>
    </source>
</evidence>
<dbReference type="OrthoDB" id="10011777at2759"/>
<dbReference type="PROSITE" id="PS51725">
    <property type="entry name" value="ABM"/>
    <property type="match status" value="1"/>
</dbReference>
<evidence type="ECO:0000313" key="3">
    <source>
        <dbReference type="Proteomes" id="UP000256645"/>
    </source>
</evidence>
<name>A0A3D8R1B4_9HELO</name>
<accession>A0A3D8R1B4</accession>
<proteinExistence type="predicted"/>
<dbReference type="Pfam" id="PF03992">
    <property type="entry name" value="ABM"/>
    <property type="match status" value="1"/>
</dbReference>
<evidence type="ECO:0000313" key="2">
    <source>
        <dbReference type="EMBL" id="RDW67624.1"/>
    </source>
</evidence>
<dbReference type="InterPro" id="IPR011008">
    <property type="entry name" value="Dimeric_a/b-barrel"/>
</dbReference>
<dbReference type="SUPFAM" id="SSF54909">
    <property type="entry name" value="Dimeric alpha+beta barrel"/>
    <property type="match status" value="1"/>
</dbReference>
<reference evidence="2 3" key="1">
    <citation type="journal article" date="2018" name="IMA Fungus">
        <title>IMA Genome-F 9: Draft genome sequence of Annulohypoxylon stygium, Aspergillus mulundensis, Berkeleyomyces basicola (syn. Thielaviopsis basicola), Ceratocystis smalleyi, two Cercospora beticola strains, Coleophoma cylindrospora, Fusarium fracticaudum, Phialophora cf. hyalina, and Morchella septimelata.</title>
        <authorList>
            <person name="Wingfield B.D."/>
            <person name="Bills G.F."/>
            <person name="Dong Y."/>
            <person name="Huang W."/>
            <person name="Nel W.J."/>
            <person name="Swalarsk-Parry B.S."/>
            <person name="Vaghefi N."/>
            <person name="Wilken P.M."/>
            <person name="An Z."/>
            <person name="de Beer Z.W."/>
            <person name="De Vos L."/>
            <person name="Chen L."/>
            <person name="Duong T.A."/>
            <person name="Gao Y."/>
            <person name="Hammerbacher A."/>
            <person name="Kikkert J.R."/>
            <person name="Li Y."/>
            <person name="Li H."/>
            <person name="Li K."/>
            <person name="Li Q."/>
            <person name="Liu X."/>
            <person name="Ma X."/>
            <person name="Naidoo K."/>
            <person name="Pethybridge S.J."/>
            <person name="Sun J."/>
            <person name="Steenkamp E.T."/>
            <person name="van der Nest M.A."/>
            <person name="van Wyk S."/>
            <person name="Wingfield M.J."/>
            <person name="Xiong C."/>
            <person name="Yue Q."/>
            <person name="Zhang X."/>
        </authorList>
    </citation>
    <scope>NUCLEOTIDE SEQUENCE [LARGE SCALE GENOMIC DNA]</scope>
    <source>
        <strain evidence="2 3">BP6252</strain>
    </source>
</reference>
<keyword evidence="3" id="KW-1185">Reference proteome</keyword>
<gene>
    <name evidence="2" type="ORF">BP6252_09020</name>
</gene>